<dbReference type="EMBL" id="LXQA011410556">
    <property type="protein sequence ID" value="MCI96282.1"/>
    <property type="molecule type" value="Genomic_DNA"/>
</dbReference>
<proteinExistence type="predicted"/>
<sequence>GETDQWQNSQLANPDEHWRALSPGETRLSPGDAQDPRLASQELRLLTARRMVLCWAV</sequence>
<reference evidence="2 3" key="1">
    <citation type="journal article" date="2018" name="Front. Plant Sci.">
        <title>Red Clover (Trifolium pratense) and Zigzag Clover (T. medium) - A Picture of Genomic Similarities and Differences.</title>
        <authorList>
            <person name="Dluhosova J."/>
            <person name="Istvanek J."/>
            <person name="Nedelnik J."/>
            <person name="Repkova J."/>
        </authorList>
    </citation>
    <scope>NUCLEOTIDE SEQUENCE [LARGE SCALE GENOMIC DNA]</scope>
    <source>
        <strain evidence="3">cv. 10/8</strain>
        <tissue evidence="2">Leaf</tissue>
    </source>
</reference>
<evidence type="ECO:0000256" key="1">
    <source>
        <dbReference type="SAM" id="MobiDB-lite"/>
    </source>
</evidence>
<keyword evidence="3" id="KW-1185">Reference proteome</keyword>
<feature type="region of interest" description="Disordered" evidence="1">
    <location>
        <begin position="1"/>
        <end position="35"/>
    </location>
</feature>
<dbReference type="AlphaFoldDB" id="A0A392W960"/>
<evidence type="ECO:0000313" key="2">
    <source>
        <dbReference type="EMBL" id="MCI96282.1"/>
    </source>
</evidence>
<protein>
    <submittedName>
        <fullName evidence="2">Uncharacterized protein</fullName>
    </submittedName>
</protein>
<comment type="caution">
    <text evidence="2">The sequence shown here is derived from an EMBL/GenBank/DDBJ whole genome shotgun (WGS) entry which is preliminary data.</text>
</comment>
<evidence type="ECO:0000313" key="3">
    <source>
        <dbReference type="Proteomes" id="UP000265520"/>
    </source>
</evidence>
<feature type="non-terminal residue" evidence="2">
    <location>
        <position position="1"/>
    </location>
</feature>
<dbReference type="Proteomes" id="UP000265520">
    <property type="component" value="Unassembled WGS sequence"/>
</dbReference>
<organism evidence="2 3">
    <name type="scientific">Trifolium medium</name>
    <dbReference type="NCBI Taxonomy" id="97028"/>
    <lineage>
        <taxon>Eukaryota</taxon>
        <taxon>Viridiplantae</taxon>
        <taxon>Streptophyta</taxon>
        <taxon>Embryophyta</taxon>
        <taxon>Tracheophyta</taxon>
        <taxon>Spermatophyta</taxon>
        <taxon>Magnoliopsida</taxon>
        <taxon>eudicotyledons</taxon>
        <taxon>Gunneridae</taxon>
        <taxon>Pentapetalae</taxon>
        <taxon>rosids</taxon>
        <taxon>fabids</taxon>
        <taxon>Fabales</taxon>
        <taxon>Fabaceae</taxon>
        <taxon>Papilionoideae</taxon>
        <taxon>50 kb inversion clade</taxon>
        <taxon>NPAAA clade</taxon>
        <taxon>Hologalegina</taxon>
        <taxon>IRL clade</taxon>
        <taxon>Trifolieae</taxon>
        <taxon>Trifolium</taxon>
    </lineage>
</organism>
<name>A0A392W960_9FABA</name>
<feature type="compositionally biased region" description="Polar residues" evidence="1">
    <location>
        <begin position="1"/>
        <end position="12"/>
    </location>
</feature>
<accession>A0A392W960</accession>